<dbReference type="InterPro" id="IPR002104">
    <property type="entry name" value="Integrase_catalytic"/>
</dbReference>
<dbReference type="PROSITE" id="PS51898">
    <property type="entry name" value="TYR_RECOMBINASE"/>
    <property type="match status" value="1"/>
</dbReference>
<name>A0ABR9C722_9HYPH</name>
<evidence type="ECO:0000313" key="8">
    <source>
        <dbReference type="EMBL" id="MBD8875408.1"/>
    </source>
</evidence>
<accession>A0ABR9C722</accession>
<dbReference type="Gene3D" id="1.10.443.10">
    <property type="entry name" value="Intergrase catalytic core"/>
    <property type="match status" value="1"/>
</dbReference>
<evidence type="ECO:0000313" key="9">
    <source>
        <dbReference type="Proteomes" id="UP000615687"/>
    </source>
</evidence>
<sequence>MTDENRYLKQRQGRWHYIRRVPKRVGHLDGRGKIEISLTTNSLDVARLRRDAMEEADTLYWASLLGGGESAVDPATARYKAAQQRALALGFVWKSASDLLDHAPVDELLERLEALKSRPEAGLKADAEALLGTVPKPSVTVSKALEIFLTEIAPDELTGKSKAQRASYEKVKRRAVTNFIQVVGDKDLGEITRQDALAFYDWWQKRVTGEKGLKRLSGNSANRDVGNMRRLYTEYFRRLGEEARDNPFRNLSFRDPKALKQDVPPFPVTWLKDRFLSPGAFDGLNREAALLLLALIETGCRPSELCNITGDQIHLEAEVPFLEIRFREDRAIKTESSVRQIPLIGVSLEAMKRAPDGFPRYRDKETNFSAAAMKHLRRTGLLPSDNHRVYSLRHSFESRMKEAHLDYELRCLLMGHAITRPDYGDGGSLKYRQRELAKIELPFSLEVFDRLRRPEVRRKKV</sequence>
<evidence type="ECO:0000256" key="3">
    <source>
        <dbReference type="ARBA" id="ARBA00023125"/>
    </source>
</evidence>
<keyword evidence="9" id="KW-1185">Reference proteome</keyword>
<evidence type="ECO:0000259" key="7">
    <source>
        <dbReference type="PROSITE" id="PS51900"/>
    </source>
</evidence>
<dbReference type="InterPro" id="IPR044068">
    <property type="entry name" value="CB"/>
</dbReference>
<organism evidence="8 9">
    <name type="scientific">Roseibium polysiphoniae</name>
    <dbReference type="NCBI Taxonomy" id="2571221"/>
    <lineage>
        <taxon>Bacteria</taxon>
        <taxon>Pseudomonadati</taxon>
        <taxon>Pseudomonadota</taxon>
        <taxon>Alphaproteobacteria</taxon>
        <taxon>Hyphomicrobiales</taxon>
        <taxon>Stappiaceae</taxon>
        <taxon>Roseibium</taxon>
    </lineage>
</organism>
<dbReference type="RefSeq" id="WP_192107515.1">
    <property type="nucleotide sequence ID" value="NZ_JACYXJ010000002.1"/>
</dbReference>
<keyword evidence="2" id="KW-0229">DNA integration</keyword>
<evidence type="ECO:0000256" key="5">
    <source>
        <dbReference type="PROSITE-ProRule" id="PRU01248"/>
    </source>
</evidence>
<dbReference type="InterPro" id="IPR050090">
    <property type="entry name" value="Tyrosine_recombinase_XerCD"/>
</dbReference>
<comment type="similarity">
    <text evidence="1">Belongs to the 'phage' integrase family.</text>
</comment>
<reference evidence="8 9" key="1">
    <citation type="submission" date="2020-09" db="EMBL/GenBank/DDBJ databases">
        <title>The genome sequence of type strain Labrenzia polysiphoniae KACC 19711.</title>
        <authorList>
            <person name="Liu Y."/>
        </authorList>
    </citation>
    <scope>NUCLEOTIDE SEQUENCE [LARGE SCALE GENOMIC DNA]</scope>
    <source>
        <strain evidence="8 9">KACC 19711</strain>
    </source>
</reference>
<dbReference type="PANTHER" id="PTHR30349">
    <property type="entry name" value="PHAGE INTEGRASE-RELATED"/>
    <property type="match status" value="1"/>
</dbReference>
<dbReference type="Gene3D" id="1.10.150.130">
    <property type="match status" value="1"/>
</dbReference>
<dbReference type="InterPro" id="IPR013762">
    <property type="entry name" value="Integrase-like_cat_sf"/>
</dbReference>
<dbReference type="PANTHER" id="PTHR30349:SF41">
    <property type="entry name" value="INTEGRASE_RECOMBINASE PROTEIN MJ0367-RELATED"/>
    <property type="match status" value="1"/>
</dbReference>
<protein>
    <submittedName>
        <fullName evidence="8">Integrase</fullName>
    </submittedName>
</protein>
<dbReference type="InterPro" id="IPR010998">
    <property type="entry name" value="Integrase_recombinase_N"/>
</dbReference>
<evidence type="ECO:0000259" key="6">
    <source>
        <dbReference type="PROSITE" id="PS51898"/>
    </source>
</evidence>
<dbReference type="SUPFAM" id="SSF56349">
    <property type="entry name" value="DNA breaking-rejoining enzymes"/>
    <property type="match status" value="1"/>
</dbReference>
<proteinExistence type="inferred from homology"/>
<feature type="domain" description="Tyr recombinase" evidence="6">
    <location>
        <begin position="254"/>
        <end position="438"/>
    </location>
</feature>
<keyword evidence="4" id="KW-0233">DNA recombination</keyword>
<dbReference type="InterPro" id="IPR011010">
    <property type="entry name" value="DNA_brk_join_enz"/>
</dbReference>
<evidence type="ECO:0000256" key="1">
    <source>
        <dbReference type="ARBA" id="ARBA00008857"/>
    </source>
</evidence>
<evidence type="ECO:0000256" key="2">
    <source>
        <dbReference type="ARBA" id="ARBA00022908"/>
    </source>
</evidence>
<dbReference type="InterPro" id="IPR046668">
    <property type="entry name" value="DUF6538"/>
</dbReference>
<dbReference type="EMBL" id="JACYXJ010000002">
    <property type="protein sequence ID" value="MBD8875408.1"/>
    <property type="molecule type" value="Genomic_DNA"/>
</dbReference>
<evidence type="ECO:0000256" key="4">
    <source>
        <dbReference type="ARBA" id="ARBA00023172"/>
    </source>
</evidence>
<comment type="caution">
    <text evidence="8">The sequence shown here is derived from an EMBL/GenBank/DDBJ whole genome shotgun (WGS) entry which is preliminary data.</text>
</comment>
<dbReference type="Proteomes" id="UP000615687">
    <property type="component" value="Unassembled WGS sequence"/>
</dbReference>
<dbReference type="PROSITE" id="PS51900">
    <property type="entry name" value="CB"/>
    <property type="match status" value="1"/>
</dbReference>
<dbReference type="Pfam" id="PF20172">
    <property type="entry name" value="DUF6538"/>
    <property type="match status" value="1"/>
</dbReference>
<keyword evidence="3 5" id="KW-0238">DNA-binding</keyword>
<feature type="domain" description="Core-binding (CB)" evidence="7">
    <location>
        <begin position="139"/>
        <end position="236"/>
    </location>
</feature>
<gene>
    <name evidence="8" type="ORF">IG617_03810</name>
</gene>